<keyword evidence="2" id="KW-0732">Signal</keyword>
<feature type="region of interest" description="Disordered" evidence="1">
    <location>
        <begin position="31"/>
        <end position="75"/>
    </location>
</feature>
<gene>
    <name evidence="3" type="ORF">GCM10010171_11280</name>
</gene>
<evidence type="ECO:0008006" key="5">
    <source>
        <dbReference type="Google" id="ProtNLM"/>
    </source>
</evidence>
<dbReference type="Proteomes" id="UP000660680">
    <property type="component" value="Unassembled WGS sequence"/>
</dbReference>
<name>A0A918G806_9PSEU</name>
<sequence length="202" mass="21148">MFVARSLAVVSFAALALVSAGCAEGGSPVPAAGSGSHLDLPETTTTTTTTPTTTKPATSERGNVPKKLGEEAGVTNEDGATMLTFTLDSIDKSGRCTGEFAEKPENGHFLILHLRVTTAAEFDEMVAAGMFNPYDFAVVGPDGVTETNLSTVATYSCLNESAPLALAPGSKYRFSIVLDSRSTKGVLTYRPGFMASGWEWPL</sequence>
<dbReference type="PROSITE" id="PS51257">
    <property type="entry name" value="PROKAR_LIPOPROTEIN"/>
    <property type="match status" value="1"/>
</dbReference>
<feature type="compositionally biased region" description="Low complexity" evidence="1">
    <location>
        <begin position="43"/>
        <end position="54"/>
    </location>
</feature>
<reference evidence="3" key="2">
    <citation type="submission" date="2020-09" db="EMBL/GenBank/DDBJ databases">
        <authorList>
            <person name="Sun Q."/>
            <person name="Ohkuma M."/>
        </authorList>
    </citation>
    <scope>NUCLEOTIDE SEQUENCE</scope>
    <source>
        <strain evidence="3">JCM 3276</strain>
    </source>
</reference>
<dbReference type="RefSeq" id="WP_189209172.1">
    <property type="nucleotide sequence ID" value="NZ_BMRB01000001.1"/>
</dbReference>
<organism evidence="3 4">
    <name type="scientific">Actinokineospora fastidiosa</name>
    <dbReference type="NCBI Taxonomy" id="1816"/>
    <lineage>
        <taxon>Bacteria</taxon>
        <taxon>Bacillati</taxon>
        <taxon>Actinomycetota</taxon>
        <taxon>Actinomycetes</taxon>
        <taxon>Pseudonocardiales</taxon>
        <taxon>Pseudonocardiaceae</taxon>
        <taxon>Actinokineospora</taxon>
    </lineage>
</organism>
<evidence type="ECO:0000256" key="1">
    <source>
        <dbReference type="SAM" id="MobiDB-lite"/>
    </source>
</evidence>
<comment type="caution">
    <text evidence="3">The sequence shown here is derived from an EMBL/GenBank/DDBJ whole genome shotgun (WGS) entry which is preliminary data.</text>
</comment>
<proteinExistence type="predicted"/>
<protein>
    <recommendedName>
        <fullName evidence="5">Lipoprotein</fullName>
    </recommendedName>
</protein>
<evidence type="ECO:0000313" key="3">
    <source>
        <dbReference type="EMBL" id="GGS20363.1"/>
    </source>
</evidence>
<evidence type="ECO:0000313" key="4">
    <source>
        <dbReference type="Proteomes" id="UP000660680"/>
    </source>
</evidence>
<feature type="chain" id="PRO_5039270643" description="Lipoprotein" evidence="2">
    <location>
        <begin position="23"/>
        <end position="202"/>
    </location>
</feature>
<reference evidence="3" key="1">
    <citation type="journal article" date="2014" name="Int. J. Syst. Evol. Microbiol.">
        <title>Complete genome sequence of Corynebacterium casei LMG S-19264T (=DSM 44701T), isolated from a smear-ripened cheese.</title>
        <authorList>
            <consortium name="US DOE Joint Genome Institute (JGI-PGF)"/>
            <person name="Walter F."/>
            <person name="Albersmeier A."/>
            <person name="Kalinowski J."/>
            <person name="Ruckert C."/>
        </authorList>
    </citation>
    <scope>NUCLEOTIDE SEQUENCE</scope>
    <source>
        <strain evidence="3">JCM 3276</strain>
    </source>
</reference>
<accession>A0A918G806</accession>
<evidence type="ECO:0000256" key="2">
    <source>
        <dbReference type="SAM" id="SignalP"/>
    </source>
</evidence>
<keyword evidence="4" id="KW-1185">Reference proteome</keyword>
<dbReference type="AlphaFoldDB" id="A0A918G806"/>
<dbReference type="EMBL" id="BMRB01000001">
    <property type="protein sequence ID" value="GGS20363.1"/>
    <property type="molecule type" value="Genomic_DNA"/>
</dbReference>
<feature type="signal peptide" evidence="2">
    <location>
        <begin position="1"/>
        <end position="22"/>
    </location>
</feature>